<name>A0A1L6MWT1_9BACT</name>
<dbReference type="AlphaFoldDB" id="A0A1L6MWT1"/>
<dbReference type="EMBL" id="CP016908">
    <property type="protein sequence ID" value="APS00011.1"/>
    <property type="molecule type" value="Genomic_DNA"/>
</dbReference>
<reference evidence="1 2" key="1">
    <citation type="submission" date="2016-08" db="EMBL/GenBank/DDBJ databases">
        <title>Identification and validation of antigenic proteins from Pajaroellobacter abortibovis using de-novo genome sequence assembly and reverse vaccinology.</title>
        <authorList>
            <person name="Welly B.T."/>
            <person name="Miller M.R."/>
            <person name="Stott J.L."/>
            <person name="Blanchard M.T."/>
            <person name="Islas-Trejo A.D."/>
            <person name="O'Rourke S.M."/>
            <person name="Young A.E."/>
            <person name="Medrano J.F."/>
            <person name="Van Eenennaam A.L."/>
        </authorList>
    </citation>
    <scope>NUCLEOTIDE SEQUENCE [LARGE SCALE GENOMIC DNA]</scope>
    <source>
        <strain evidence="1 2">BTF92-0548A/99-0131</strain>
    </source>
</reference>
<keyword evidence="2" id="KW-1185">Reference proteome</keyword>
<dbReference type="OrthoDB" id="5520012at2"/>
<gene>
    <name evidence="1" type="ORF">BCY86_04405</name>
</gene>
<dbReference type="KEGG" id="pabo:BCY86_04405"/>
<evidence type="ECO:0000313" key="2">
    <source>
        <dbReference type="Proteomes" id="UP000185544"/>
    </source>
</evidence>
<dbReference type="RefSeq" id="WP_075276677.1">
    <property type="nucleotide sequence ID" value="NZ_CP016908.1"/>
</dbReference>
<accession>A0A1L6MWT1</accession>
<dbReference type="Proteomes" id="UP000185544">
    <property type="component" value="Chromosome"/>
</dbReference>
<proteinExistence type="predicted"/>
<evidence type="ECO:0008006" key="3">
    <source>
        <dbReference type="Google" id="ProtNLM"/>
    </source>
</evidence>
<dbReference type="STRING" id="1882918.BCY86_04405"/>
<organism evidence="1 2">
    <name type="scientific">Pajaroellobacter abortibovis</name>
    <dbReference type="NCBI Taxonomy" id="1882918"/>
    <lineage>
        <taxon>Bacteria</taxon>
        <taxon>Pseudomonadati</taxon>
        <taxon>Myxococcota</taxon>
        <taxon>Polyangia</taxon>
        <taxon>Polyangiales</taxon>
        <taxon>Polyangiaceae</taxon>
    </lineage>
</organism>
<evidence type="ECO:0000313" key="1">
    <source>
        <dbReference type="EMBL" id="APS00011.1"/>
    </source>
</evidence>
<protein>
    <recommendedName>
        <fullName evidence="3">Thiol:disulfide interchange protein DsbD N-terminal domain-containing protein</fullName>
    </recommendedName>
</protein>
<sequence>MHQKLYWKVVSLSFGILGLLGLAQYLQNSTRTATSSPPRSSLPESPNPFLVKVIAPKDCKVASTPCTVIVRLDAQDPYHINANYPHKLKFKPSSQVQFLGLEEEGGEAVFSKEGEHFLNSDSTAEVKVTVQPIVSGHVLLEGTYFLSVCSTNRCISDKQQVQIELEVNS</sequence>